<protein>
    <submittedName>
        <fullName evidence="2">Protein LEO1 homolog isoform X1</fullName>
    </submittedName>
</protein>
<dbReference type="AlphaFoldDB" id="A0A6L2M2Z9"/>
<feature type="compositionally biased region" description="Basic and acidic residues" evidence="1">
    <location>
        <begin position="64"/>
        <end position="75"/>
    </location>
</feature>
<organism evidence="2">
    <name type="scientific">Tanacetum cinerariifolium</name>
    <name type="common">Dalmatian daisy</name>
    <name type="synonym">Chrysanthemum cinerariifolium</name>
    <dbReference type="NCBI Taxonomy" id="118510"/>
    <lineage>
        <taxon>Eukaryota</taxon>
        <taxon>Viridiplantae</taxon>
        <taxon>Streptophyta</taxon>
        <taxon>Embryophyta</taxon>
        <taxon>Tracheophyta</taxon>
        <taxon>Spermatophyta</taxon>
        <taxon>Magnoliopsida</taxon>
        <taxon>eudicotyledons</taxon>
        <taxon>Gunneridae</taxon>
        <taxon>Pentapetalae</taxon>
        <taxon>asterids</taxon>
        <taxon>campanulids</taxon>
        <taxon>Asterales</taxon>
        <taxon>Asteraceae</taxon>
        <taxon>Asteroideae</taxon>
        <taxon>Anthemideae</taxon>
        <taxon>Anthemidinae</taxon>
        <taxon>Tanacetum</taxon>
    </lineage>
</organism>
<evidence type="ECO:0000313" key="2">
    <source>
        <dbReference type="EMBL" id="GEU68388.1"/>
    </source>
</evidence>
<dbReference type="EMBL" id="BKCJ010005740">
    <property type="protein sequence ID" value="GEU68388.1"/>
    <property type="molecule type" value="Genomic_DNA"/>
</dbReference>
<feature type="region of interest" description="Disordered" evidence="1">
    <location>
        <begin position="64"/>
        <end position="117"/>
    </location>
</feature>
<dbReference type="PANTHER" id="PTHR31170">
    <property type="entry name" value="BNAC04G53230D PROTEIN"/>
    <property type="match status" value="1"/>
</dbReference>
<dbReference type="PANTHER" id="PTHR31170:SF25">
    <property type="entry name" value="BNAA09G04570D PROTEIN"/>
    <property type="match status" value="1"/>
</dbReference>
<name>A0A6L2M2Z9_TANCI</name>
<sequence length="222" mass="25452">MVIRKSFKPYKDIGGPDYASISLISVLTDERDVGMKPEGDDVVEGHGEAEVVVIVMVNYKRRREVVESDSERSEENQYMDNADEEIDQPRSQRESDDEEPSDYEAAQTNVEDDTNRSLMEYEGYQKAKEKPMEPPLELGIPLRPLLSHPEKVPETLRNVNKSSYTPRVVSIGPFHPKEKGLKGVEMHKVSYICYLFRHLSSPPEETMKAVRNLVQLWESDHT</sequence>
<dbReference type="InterPro" id="IPR004158">
    <property type="entry name" value="DUF247_pln"/>
</dbReference>
<evidence type="ECO:0000256" key="1">
    <source>
        <dbReference type="SAM" id="MobiDB-lite"/>
    </source>
</evidence>
<reference evidence="2" key="1">
    <citation type="journal article" date="2019" name="Sci. Rep.">
        <title>Draft genome of Tanacetum cinerariifolium, the natural source of mosquito coil.</title>
        <authorList>
            <person name="Yamashiro T."/>
            <person name="Shiraishi A."/>
            <person name="Satake H."/>
            <person name="Nakayama K."/>
        </authorList>
    </citation>
    <scope>NUCLEOTIDE SEQUENCE</scope>
</reference>
<proteinExistence type="predicted"/>
<dbReference type="Pfam" id="PF03140">
    <property type="entry name" value="DUF247"/>
    <property type="match status" value="1"/>
</dbReference>
<gene>
    <name evidence="2" type="ORF">Tci_040366</name>
</gene>
<accession>A0A6L2M2Z9</accession>
<comment type="caution">
    <text evidence="2">The sequence shown here is derived from an EMBL/GenBank/DDBJ whole genome shotgun (WGS) entry which is preliminary data.</text>
</comment>